<protein>
    <submittedName>
        <fullName evidence="1">Uncharacterized protein</fullName>
    </submittedName>
</protein>
<organism evidence="1 2">
    <name type="scientific">Psychrobacter aquaticus CMS 56</name>
    <dbReference type="NCBI Taxonomy" id="1354303"/>
    <lineage>
        <taxon>Bacteria</taxon>
        <taxon>Pseudomonadati</taxon>
        <taxon>Pseudomonadota</taxon>
        <taxon>Gammaproteobacteria</taxon>
        <taxon>Moraxellales</taxon>
        <taxon>Moraxellaceae</taxon>
        <taxon>Psychrobacter</taxon>
    </lineage>
</organism>
<evidence type="ECO:0000313" key="1">
    <source>
        <dbReference type="EMBL" id="ERL55267.1"/>
    </source>
</evidence>
<proteinExistence type="predicted"/>
<gene>
    <name evidence="1" type="ORF">M917_2000</name>
</gene>
<dbReference type="Proteomes" id="UP000016761">
    <property type="component" value="Unassembled WGS sequence"/>
</dbReference>
<sequence length="63" mass="7566">MLYNFIIRLKNIIDAPLLSFNSPLNFWLFSFIDLYLLVNNKVGAQRCIVFYSRHIFYQIYATI</sequence>
<reference evidence="1 2" key="1">
    <citation type="journal article" date="2013" name="Genome Announc.">
        <title>Draft Genome Sequence of Psychrobacter aquaticus Strain CMS 56T, Isolated from a Cyanobacterial Mat Sample Collected from Water Bodies in the McMurdo Dry Valley Region of Antarctica.</title>
        <authorList>
            <person name="Reddy G.S."/>
            <person name="Ara S."/>
            <person name="Singh A."/>
            <person name="Kumar Pinnaka A."/>
            <person name="Shivaji S."/>
        </authorList>
    </citation>
    <scope>NUCLEOTIDE SEQUENCE [LARGE SCALE GENOMIC DNA]</scope>
    <source>
        <strain evidence="1 2">CMS 56</strain>
    </source>
</reference>
<dbReference type="EMBL" id="AUSW01000033">
    <property type="protein sequence ID" value="ERL55267.1"/>
    <property type="molecule type" value="Genomic_DNA"/>
</dbReference>
<comment type="caution">
    <text evidence="1">The sequence shown here is derived from an EMBL/GenBank/DDBJ whole genome shotgun (WGS) entry which is preliminary data.</text>
</comment>
<accession>U4T2M1</accession>
<dbReference type="AlphaFoldDB" id="U4T2M1"/>
<keyword evidence="2" id="KW-1185">Reference proteome</keyword>
<name>U4T2M1_9GAMM</name>
<dbReference type="PATRIC" id="fig|1354303.4.peg.1967"/>
<evidence type="ECO:0000313" key="2">
    <source>
        <dbReference type="Proteomes" id="UP000016761"/>
    </source>
</evidence>